<name>A0ABV3HI36_9ACTN</name>
<feature type="transmembrane region" description="Helical" evidence="1">
    <location>
        <begin position="81"/>
        <end position="103"/>
    </location>
</feature>
<dbReference type="InterPro" id="IPR000014">
    <property type="entry name" value="PAS"/>
</dbReference>
<keyword evidence="1" id="KW-0472">Membrane</keyword>
<protein>
    <submittedName>
        <fullName evidence="3">PAS domain S-box protein</fullName>
    </submittedName>
</protein>
<keyword evidence="4" id="KW-1185">Reference proteome</keyword>
<organism evidence="3 4">
    <name type="scientific">Nonomuraea bangladeshensis</name>
    <dbReference type="NCBI Taxonomy" id="404385"/>
    <lineage>
        <taxon>Bacteria</taxon>
        <taxon>Bacillati</taxon>
        <taxon>Actinomycetota</taxon>
        <taxon>Actinomycetes</taxon>
        <taxon>Streptosporangiales</taxon>
        <taxon>Streptosporangiaceae</taxon>
        <taxon>Nonomuraea</taxon>
    </lineage>
</organism>
<comment type="caution">
    <text evidence="3">The sequence shown here is derived from an EMBL/GenBank/DDBJ whole genome shotgun (WGS) entry which is preliminary data.</text>
</comment>
<dbReference type="Pfam" id="PF00989">
    <property type="entry name" value="PAS"/>
    <property type="match status" value="1"/>
</dbReference>
<dbReference type="NCBIfam" id="TIGR00229">
    <property type="entry name" value="sensory_box"/>
    <property type="match status" value="1"/>
</dbReference>
<dbReference type="InterPro" id="IPR035965">
    <property type="entry name" value="PAS-like_dom_sf"/>
</dbReference>
<gene>
    <name evidence="3" type="ORF">AB0K40_40330</name>
</gene>
<feature type="transmembrane region" description="Helical" evidence="1">
    <location>
        <begin position="47"/>
        <end position="72"/>
    </location>
</feature>
<dbReference type="SMART" id="SM00091">
    <property type="entry name" value="PAS"/>
    <property type="match status" value="1"/>
</dbReference>
<evidence type="ECO:0000259" key="2">
    <source>
        <dbReference type="PROSITE" id="PS50112"/>
    </source>
</evidence>
<dbReference type="CDD" id="cd00130">
    <property type="entry name" value="PAS"/>
    <property type="match status" value="1"/>
</dbReference>
<accession>A0ABV3HI36</accession>
<evidence type="ECO:0000313" key="3">
    <source>
        <dbReference type="EMBL" id="MEV4291790.1"/>
    </source>
</evidence>
<dbReference type="PROSITE" id="PS50112">
    <property type="entry name" value="PAS"/>
    <property type="match status" value="1"/>
</dbReference>
<evidence type="ECO:0000313" key="4">
    <source>
        <dbReference type="Proteomes" id="UP001552427"/>
    </source>
</evidence>
<sequence>MGDDLAARLVRRIGRRGASLVFVGLLSLVIGASLVFAEPEQRTMPAFTILAGLAPLSVWAAAWFAVGVLCLVQTFMRSDRIAFAAATALLLMYGLIFLSSTITGQNPRGWVTGAVWLAFGGWIALIATWPEAAHLTRVPVSGGAAIVVADDAGTILSWNPQAKRMFGWSTDEAVGRPLTVLMPDRYRARHDEGLARVRAKGRSDLSGGVIPLMGLRRDGTEFPISLTVNAWHTDDGITYTGVIRAVGGGRSVRDR</sequence>
<proteinExistence type="predicted"/>
<keyword evidence="1" id="KW-1133">Transmembrane helix</keyword>
<dbReference type="Proteomes" id="UP001552427">
    <property type="component" value="Unassembled WGS sequence"/>
</dbReference>
<dbReference type="Gene3D" id="3.30.450.20">
    <property type="entry name" value="PAS domain"/>
    <property type="match status" value="1"/>
</dbReference>
<feature type="domain" description="PAS" evidence="2">
    <location>
        <begin position="131"/>
        <end position="184"/>
    </location>
</feature>
<dbReference type="InterPro" id="IPR013767">
    <property type="entry name" value="PAS_fold"/>
</dbReference>
<feature type="transmembrane region" description="Helical" evidence="1">
    <location>
        <begin position="109"/>
        <end position="129"/>
    </location>
</feature>
<keyword evidence="1" id="KW-0812">Transmembrane</keyword>
<dbReference type="SUPFAM" id="SSF55785">
    <property type="entry name" value="PYP-like sensor domain (PAS domain)"/>
    <property type="match status" value="1"/>
</dbReference>
<dbReference type="RefSeq" id="WP_364460922.1">
    <property type="nucleotide sequence ID" value="NZ_JBFARM010000015.1"/>
</dbReference>
<dbReference type="EMBL" id="JBFARM010000015">
    <property type="protein sequence ID" value="MEV4291790.1"/>
    <property type="molecule type" value="Genomic_DNA"/>
</dbReference>
<reference evidence="3 4" key="1">
    <citation type="submission" date="2024-06" db="EMBL/GenBank/DDBJ databases">
        <title>The Natural Products Discovery Center: Release of the First 8490 Sequenced Strains for Exploring Actinobacteria Biosynthetic Diversity.</title>
        <authorList>
            <person name="Kalkreuter E."/>
            <person name="Kautsar S.A."/>
            <person name="Yang D."/>
            <person name="Bader C.D."/>
            <person name="Teijaro C.N."/>
            <person name="Fluegel L."/>
            <person name="Davis C.M."/>
            <person name="Simpson J.R."/>
            <person name="Lauterbach L."/>
            <person name="Steele A.D."/>
            <person name="Gui C."/>
            <person name="Meng S."/>
            <person name="Li G."/>
            <person name="Viehrig K."/>
            <person name="Ye F."/>
            <person name="Su P."/>
            <person name="Kiefer A.F."/>
            <person name="Nichols A."/>
            <person name="Cepeda A.J."/>
            <person name="Yan W."/>
            <person name="Fan B."/>
            <person name="Jiang Y."/>
            <person name="Adhikari A."/>
            <person name="Zheng C.-J."/>
            <person name="Schuster L."/>
            <person name="Cowan T.M."/>
            <person name="Smanski M.J."/>
            <person name="Chevrette M.G."/>
            <person name="De Carvalho L.P.S."/>
            <person name="Shen B."/>
        </authorList>
    </citation>
    <scope>NUCLEOTIDE SEQUENCE [LARGE SCALE GENOMIC DNA]</scope>
    <source>
        <strain evidence="3 4">NPDC049574</strain>
    </source>
</reference>
<evidence type="ECO:0000256" key="1">
    <source>
        <dbReference type="SAM" id="Phobius"/>
    </source>
</evidence>